<dbReference type="Pfam" id="PF09084">
    <property type="entry name" value="NMT1"/>
    <property type="match status" value="1"/>
</dbReference>
<evidence type="ECO:0000256" key="3">
    <source>
        <dbReference type="ARBA" id="ARBA00022729"/>
    </source>
</evidence>
<keyword evidence="3 4" id="KW-0732">Signal</keyword>
<dbReference type="GO" id="GO:0042597">
    <property type="term" value="C:periplasmic space"/>
    <property type="evidence" value="ECO:0007669"/>
    <property type="project" value="UniProtKB-SubCell"/>
</dbReference>
<dbReference type="RefSeq" id="WP_148811716.1">
    <property type="nucleotide sequence ID" value="NZ_CP043046.1"/>
</dbReference>
<evidence type="ECO:0000256" key="1">
    <source>
        <dbReference type="ARBA" id="ARBA00004418"/>
    </source>
</evidence>
<gene>
    <name evidence="6" type="ORF">FXN63_00180</name>
</gene>
<comment type="similarity">
    <text evidence="2">Belongs to the bacterial solute-binding protein SsuA/TauA family.</text>
</comment>
<protein>
    <submittedName>
        <fullName evidence="6">ABC transporter substrate-binding protein</fullName>
    </submittedName>
</protein>
<dbReference type="EMBL" id="CP043046">
    <property type="protein sequence ID" value="QEI04428.1"/>
    <property type="molecule type" value="Genomic_DNA"/>
</dbReference>
<keyword evidence="7" id="KW-1185">Reference proteome</keyword>
<evidence type="ECO:0000313" key="6">
    <source>
        <dbReference type="EMBL" id="QEI04428.1"/>
    </source>
</evidence>
<dbReference type="OrthoDB" id="286202at2"/>
<dbReference type="InterPro" id="IPR015168">
    <property type="entry name" value="SsuA/THI5"/>
</dbReference>
<name>A0A5C0AQX2_9BURK</name>
<feature type="domain" description="SsuA/THI5-like" evidence="5">
    <location>
        <begin position="78"/>
        <end position="256"/>
    </location>
</feature>
<dbReference type="SUPFAM" id="SSF53850">
    <property type="entry name" value="Periplasmic binding protein-like II"/>
    <property type="match status" value="1"/>
</dbReference>
<dbReference type="KEGG" id="pacr:FXN63_00180"/>
<feature type="chain" id="PRO_5022668904" evidence="4">
    <location>
        <begin position="30"/>
        <end position="357"/>
    </location>
</feature>
<evidence type="ECO:0000256" key="2">
    <source>
        <dbReference type="ARBA" id="ARBA00010742"/>
    </source>
</evidence>
<dbReference type="Proteomes" id="UP000325161">
    <property type="component" value="Chromosome"/>
</dbReference>
<evidence type="ECO:0000259" key="5">
    <source>
        <dbReference type="Pfam" id="PF09084"/>
    </source>
</evidence>
<dbReference type="AlphaFoldDB" id="A0A5C0AQX2"/>
<organism evidence="6 7">
    <name type="scientific">Pigmentiphaga aceris</name>
    <dbReference type="NCBI Taxonomy" id="1940612"/>
    <lineage>
        <taxon>Bacteria</taxon>
        <taxon>Pseudomonadati</taxon>
        <taxon>Pseudomonadota</taxon>
        <taxon>Betaproteobacteria</taxon>
        <taxon>Burkholderiales</taxon>
        <taxon>Alcaligenaceae</taxon>
        <taxon>Pigmentiphaga</taxon>
    </lineage>
</organism>
<dbReference type="PANTHER" id="PTHR30024">
    <property type="entry name" value="ALIPHATIC SULFONATES-BINDING PROTEIN-RELATED"/>
    <property type="match status" value="1"/>
</dbReference>
<feature type="signal peptide" evidence="4">
    <location>
        <begin position="1"/>
        <end position="29"/>
    </location>
</feature>
<dbReference type="Gene3D" id="3.40.190.10">
    <property type="entry name" value="Periplasmic binding protein-like II"/>
    <property type="match status" value="2"/>
</dbReference>
<comment type="subcellular location">
    <subcellularLocation>
        <location evidence="1">Periplasm</location>
    </subcellularLocation>
</comment>
<sequence>MPATTHRYHRRARLAALIIAAGALTTAHATPAKPTAATTAAPIAATAAKPLTIKVGYLAQLQDVALLTMQDRLKDRHKVELVRYPRYADAEAALGRGDIQLASLGYEVLAGAVARGGAPKFTYVAGLSRGAVGLVCRNEVLIDAWPDIKGKRIGVVAGLPEVFLDDALVQHALQLTDFERVKFPTKGTPALQALREGAVQCASMPEPQGATAVAEGYAYYPRTDIADNAYGGINNGLAANPAFLKANRSAVLDLVKEVLEVTAVYQRDKNAWIQELASAQAVAGAASGVGIERVLLDTKLYMDEAWSLVVALRPPTPTMTTNPPSAAGAAAIAAITKPLPERDAMNVYFDTTLTEKP</sequence>
<accession>A0A5C0AQX2</accession>
<proteinExistence type="inferred from homology"/>
<reference evidence="6 7" key="1">
    <citation type="submission" date="2019-08" db="EMBL/GenBank/DDBJ databases">
        <title>Amphibian skin-associated Pigmentiphaga: genome sequence and occurrence across geography and hosts.</title>
        <authorList>
            <person name="Bletz M.C."/>
            <person name="Bunk B."/>
            <person name="Sproeer C."/>
            <person name="Biwer P."/>
            <person name="Reiter S."/>
            <person name="Rabemananjara F.C.E."/>
            <person name="Schulz S."/>
            <person name="Overmann J."/>
            <person name="Vences M."/>
        </authorList>
    </citation>
    <scope>NUCLEOTIDE SEQUENCE [LARGE SCALE GENOMIC DNA]</scope>
    <source>
        <strain evidence="6 7">Mada1488</strain>
    </source>
</reference>
<evidence type="ECO:0000256" key="4">
    <source>
        <dbReference type="SAM" id="SignalP"/>
    </source>
</evidence>
<dbReference type="PANTHER" id="PTHR30024:SF47">
    <property type="entry name" value="TAURINE-BINDING PERIPLASMIC PROTEIN"/>
    <property type="match status" value="1"/>
</dbReference>
<evidence type="ECO:0000313" key="7">
    <source>
        <dbReference type="Proteomes" id="UP000325161"/>
    </source>
</evidence>